<dbReference type="Pfam" id="PF00512">
    <property type="entry name" value="HisKA"/>
    <property type="match status" value="1"/>
</dbReference>
<dbReference type="GO" id="GO:0005886">
    <property type="term" value="C:plasma membrane"/>
    <property type="evidence" value="ECO:0007669"/>
    <property type="project" value="TreeGrafter"/>
</dbReference>
<evidence type="ECO:0000256" key="4">
    <source>
        <dbReference type="ARBA" id="ARBA00022553"/>
    </source>
</evidence>
<name>A0A6N7S4M9_9FIRM</name>
<dbReference type="Proteomes" id="UP000433575">
    <property type="component" value="Unassembled WGS sequence"/>
</dbReference>
<feature type="region of interest" description="Disordered" evidence="10">
    <location>
        <begin position="1"/>
        <end position="20"/>
    </location>
</feature>
<dbReference type="InterPro" id="IPR036890">
    <property type="entry name" value="HATPase_C_sf"/>
</dbReference>
<evidence type="ECO:0000313" key="16">
    <source>
        <dbReference type="Proteomes" id="UP000433575"/>
    </source>
</evidence>
<keyword evidence="6" id="KW-0418">Kinase</keyword>
<dbReference type="InterPro" id="IPR013655">
    <property type="entry name" value="PAS_fold_3"/>
</dbReference>
<dbReference type="Gene3D" id="3.40.50.2300">
    <property type="match status" value="2"/>
</dbReference>
<dbReference type="SMART" id="SM00448">
    <property type="entry name" value="REC"/>
    <property type="match status" value="2"/>
</dbReference>
<feature type="compositionally biased region" description="Polar residues" evidence="10">
    <location>
        <begin position="1"/>
        <end position="17"/>
    </location>
</feature>
<dbReference type="InterPro" id="IPR011006">
    <property type="entry name" value="CheY-like_superfamily"/>
</dbReference>
<evidence type="ECO:0000259" key="12">
    <source>
        <dbReference type="PROSITE" id="PS50110"/>
    </source>
</evidence>
<dbReference type="GO" id="GO:0000155">
    <property type="term" value="F:phosphorelay sensor kinase activity"/>
    <property type="evidence" value="ECO:0007669"/>
    <property type="project" value="InterPro"/>
</dbReference>
<dbReference type="SMART" id="SM00388">
    <property type="entry name" value="HisKA"/>
    <property type="match status" value="1"/>
</dbReference>
<feature type="modified residue" description="4-aspartylphosphate" evidence="9">
    <location>
        <position position="596"/>
    </location>
</feature>
<evidence type="ECO:0000313" key="14">
    <source>
        <dbReference type="EMBL" id="MSA88266.1"/>
    </source>
</evidence>
<dbReference type="InterPro" id="IPR004358">
    <property type="entry name" value="Sig_transdc_His_kin-like_C"/>
</dbReference>
<dbReference type="PROSITE" id="PS50109">
    <property type="entry name" value="HIS_KIN"/>
    <property type="match status" value="1"/>
</dbReference>
<dbReference type="CDD" id="cd00130">
    <property type="entry name" value="PAS"/>
    <property type="match status" value="1"/>
</dbReference>
<reference evidence="16 17" key="1">
    <citation type="journal article" date="2019" name="Nat. Med.">
        <title>A library of human gut bacterial isolates paired with longitudinal multiomics data enables mechanistic microbiome research.</title>
        <authorList>
            <person name="Poyet M."/>
            <person name="Groussin M."/>
            <person name="Gibbons S.M."/>
            <person name="Avila-Pacheco J."/>
            <person name="Jiang X."/>
            <person name="Kearney S.M."/>
            <person name="Perrotta A.R."/>
            <person name="Berdy B."/>
            <person name="Zhao S."/>
            <person name="Lieberman T.D."/>
            <person name="Swanson P.K."/>
            <person name="Smith M."/>
            <person name="Roesemann S."/>
            <person name="Alexander J.E."/>
            <person name="Rich S.A."/>
            <person name="Livny J."/>
            <person name="Vlamakis H."/>
            <person name="Clish C."/>
            <person name="Bullock K."/>
            <person name="Deik A."/>
            <person name="Scott J."/>
            <person name="Pierce K.A."/>
            <person name="Xavier R.J."/>
            <person name="Alm E.J."/>
        </authorList>
    </citation>
    <scope>NUCLEOTIDE SEQUENCE [LARGE SCALE GENOMIC DNA]</scope>
    <source>
        <strain evidence="14 16">BIOML-A4</strain>
        <strain evidence="15 17">BIOML-A5</strain>
    </source>
</reference>
<dbReference type="CDD" id="cd17546">
    <property type="entry name" value="REC_hyHK_CKI1_RcsC-like"/>
    <property type="match status" value="2"/>
</dbReference>
<dbReference type="AlphaFoldDB" id="A0A6N7S4M9"/>
<dbReference type="EC" id="2.7.13.3" evidence="3"/>
<dbReference type="Pfam" id="PF13426">
    <property type="entry name" value="PAS_9"/>
    <property type="match status" value="1"/>
</dbReference>
<evidence type="ECO:0000256" key="3">
    <source>
        <dbReference type="ARBA" id="ARBA00012438"/>
    </source>
</evidence>
<dbReference type="SMART" id="SM00387">
    <property type="entry name" value="HATPase_c"/>
    <property type="match status" value="1"/>
</dbReference>
<dbReference type="PANTHER" id="PTHR43047:SF72">
    <property type="entry name" value="OSMOSENSING HISTIDINE PROTEIN KINASE SLN1"/>
    <property type="match status" value="1"/>
</dbReference>
<dbReference type="RefSeq" id="WP_154237872.1">
    <property type="nucleotide sequence ID" value="NZ_CALJPI010000180.1"/>
</dbReference>
<dbReference type="Pfam" id="PF00072">
    <property type="entry name" value="Response_reg"/>
    <property type="match status" value="2"/>
</dbReference>
<accession>A0A6N7S4M9</accession>
<dbReference type="InterPro" id="IPR003594">
    <property type="entry name" value="HATPase_dom"/>
</dbReference>
<keyword evidence="17" id="KW-1185">Reference proteome</keyword>
<evidence type="ECO:0000256" key="1">
    <source>
        <dbReference type="ARBA" id="ARBA00000085"/>
    </source>
</evidence>
<dbReference type="InterPro" id="IPR035965">
    <property type="entry name" value="PAS-like_dom_sf"/>
</dbReference>
<feature type="domain" description="Histidine kinase" evidence="11">
    <location>
        <begin position="303"/>
        <end position="527"/>
    </location>
</feature>
<dbReference type="Gene3D" id="1.10.287.130">
    <property type="match status" value="1"/>
</dbReference>
<dbReference type="PROSITE" id="PS50112">
    <property type="entry name" value="PAS"/>
    <property type="match status" value="1"/>
</dbReference>
<dbReference type="Pfam" id="PF02518">
    <property type="entry name" value="HATPase_c"/>
    <property type="match status" value="1"/>
</dbReference>
<evidence type="ECO:0000259" key="13">
    <source>
        <dbReference type="PROSITE" id="PS50112"/>
    </source>
</evidence>
<dbReference type="PANTHER" id="PTHR43047">
    <property type="entry name" value="TWO-COMPONENT HISTIDINE PROTEIN KINASE"/>
    <property type="match status" value="1"/>
</dbReference>
<dbReference type="PRINTS" id="PR00344">
    <property type="entry name" value="BCTRLSENSOR"/>
</dbReference>
<evidence type="ECO:0000256" key="9">
    <source>
        <dbReference type="PROSITE-ProRule" id="PRU00169"/>
    </source>
</evidence>
<dbReference type="OrthoDB" id="9803190at2"/>
<dbReference type="InterPro" id="IPR005467">
    <property type="entry name" value="His_kinase_dom"/>
</dbReference>
<organism evidence="14 16">
    <name type="scientific">Holdemania massiliensis</name>
    <dbReference type="NCBI Taxonomy" id="1468449"/>
    <lineage>
        <taxon>Bacteria</taxon>
        <taxon>Bacillati</taxon>
        <taxon>Bacillota</taxon>
        <taxon>Erysipelotrichia</taxon>
        <taxon>Erysipelotrichales</taxon>
        <taxon>Erysipelotrichaceae</taxon>
        <taxon>Holdemania</taxon>
    </lineage>
</organism>
<dbReference type="FunFam" id="3.30.565.10:FF:000010">
    <property type="entry name" value="Sensor histidine kinase RcsC"/>
    <property type="match status" value="1"/>
</dbReference>
<comment type="caution">
    <text evidence="14">The sequence shown here is derived from an EMBL/GenBank/DDBJ whole genome shotgun (WGS) entry which is preliminary data.</text>
</comment>
<feature type="domain" description="PAS" evidence="13">
    <location>
        <begin position="150"/>
        <end position="224"/>
    </location>
</feature>
<evidence type="ECO:0000313" key="15">
    <source>
        <dbReference type="EMBL" id="MSC32021.1"/>
    </source>
</evidence>
<sequence length="806" mass="90704">METTVLQQEEQSQTQKSAAERLTVPCDEHQDVIANFEWLMSEYTGNIYISDMETYELLFVNKHACETLQGKAEEFVGRKCYEVIQGRNTPCPFCTNSLLKRDEAYEWEFDNPNLKKRFMIKNKIIDWQGRQARIELSHDMVSTEYKLAKKDRERDAIIRTIPGGFARVDARDMSTILWYGGGFLDLIGYTKEQFEDELHSQCTYVHPDDLARAVKVMQNAQSSSKDTVTECRVVTFQGEIKILTMTFSYVSGKDSWDGIPSFYSVGIDVTRDRIEQSRQRKALEEAYETSKLASEAKSNFLSSMSHDIRTPMNAIIGMATIAQANLAYPEKIDNCLTKIQLSSRHLLNLINEVLDMSKIESGKIDLTMENVDLSELVQNVYEMSKPLASQKNQELKIFVDHVSHEKVITDGDRLHQILMNLLSNAIKYTPEGGHIQFQIRETRGYKQAKGYYEFIFTDDGIGISEQFLPRLFEPFSREQDSRINKIQGTGLGLAITDNIVRMMNGTIEVHSQLNQGSQFIVTIPLEVVQEEEEKAEELIGCSVLVADDDEIVCENAVLLLGELGIIGKSASSGYEAVQKIQAAHENGQDFFAVILDWKMPGMDGLETIRIIRNQLWDKIPIIVISAYDLSEIEEDMIKAGVDAFISKPLFKSKILHVLELFCTAKIPKAAETGLELKAPDLCGRRILLAEDNELNREIAVELLSMHGLLVDTAENGAEAVQCFEASAPGYYTAVLMDIQMPVMDGYQAAAAIRQLPRQDAKTLPIIALSANVFVTDVKSAQAAGMNDHIAKPIDIDGLIAILRQYI</sequence>
<dbReference type="SUPFAM" id="SSF55785">
    <property type="entry name" value="PYP-like sensor domain (PAS domain)"/>
    <property type="match status" value="1"/>
</dbReference>
<dbReference type="EMBL" id="WKPJ01000002">
    <property type="protein sequence ID" value="MSA88266.1"/>
    <property type="molecule type" value="Genomic_DNA"/>
</dbReference>
<keyword evidence="7" id="KW-0902">Two-component regulatory system</keyword>
<proteinExistence type="inferred from homology"/>
<evidence type="ECO:0000256" key="8">
    <source>
        <dbReference type="ARBA" id="ARBA00074306"/>
    </source>
</evidence>
<feature type="domain" description="Response regulatory" evidence="12">
    <location>
        <begin position="542"/>
        <end position="662"/>
    </location>
</feature>
<dbReference type="EMBL" id="WKPI01000002">
    <property type="protein sequence ID" value="MSC32021.1"/>
    <property type="molecule type" value="Genomic_DNA"/>
</dbReference>
<evidence type="ECO:0000256" key="6">
    <source>
        <dbReference type="ARBA" id="ARBA00022777"/>
    </source>
</evidence>
<dbReference type="Proteomes" id="UP000480929">
    <property type="component" value="Unassembled WGS sequence"/>
</dbReference>
<evidence type="ECO:0000259" key="11">
    <source>
        <dbReference type="PROSITE" id="PS50109"/>
    </source>
</evidence>
<dbReference type="SUPFAM" id="SSF47384">
    <property type="entry name" value="Homodimeric domain of signal transducing histidine kinase"/>
    <property type="match status" value="1"/>
</dbReference>
<evidence type="ECO:0000256" key="10">
    <source>
        <dbReference type="SAM" id="MobiDB-lite"/>
    </source>
</evidence>
<dbReference type="InterPro" id="IPR003661">
    <property type="entry name" value="HisK_dim/P_dom"/>
</dbReference>
<dbReference type="InterPro" id="IPR000014">
    <property type="entry name" value="PAS"/>
</dbReference>
<protein>
    <recommendedName>
        <fullName evidence="8">Circadian input-output histidine kinase CikA</fullName>
        <ecNumber evidence="3">2.7.13.3</ecNumber>
    </recommendedName>
</protein>
<feature type="modified residue" description="4-aspartylphosphate" evidence="9">
    <location>
        <position position="737"/>
    </location>
</feature>
<evidence type="ECO:0000256" key="7">
    <source>
        <dbReference type="ARBA" id="ARBA00023012"/>
    </source>
</evidence>
<dbReference type="InterPro" id="IPR036097">
    <property type="entry name" value="HisK_dim/P_sf"/>
</dbReference>
<keyword evidence="5" id="KW-0808">Transferase</keyword>
<dbReference type="Pfam" id="PF08447">
    <property type="entry name" value="PAS_3"/>
    <property type="match status" value="1"/>
</dbReference>
<keyword evidence="4 9" id="KW-0597">Phosphoprotein</keyword>
<dbReference type="SUPFAM" id="SSF52172">
    <property type="entry name" value="CheY-like"/>
    <property type="match status" value="2"/>
</dbReference>
<evidence type="ECO:0000256" key="5">
    <source>
        <dbReference type="ARBA" id="ARBA00022679"/>
    </source>
</evidence>
<dbReference type="InterPro" id="IPR001789">
    <property type="entry name" value="Sig_transdc_resp-reg_receiver"/>
</dbReference>
<dbReference type="GO" id="GO:0009927">
    <property type="term" value="F:histidine phosphotransfer kinase activity"/>
    <property type="evidence" value="ECO:0007669"/>
    <property type="project" value="TreeGrafter"/>
</dbReference>
<dbReference type="SUPFAM" id="SSF55874">
    <property type="entry name" value="ATPase domain of HSP90 chaperone/DNA topoisomerase II/histidine kinase"/>
    <property type="match status" value="1"/>
</dbReference>
<dbReference type="CDD" id="cd00082">
    <property type="entry name" value="HisKA"/>
    <property type="match status" value="1"/>
</dbReference>
<evidence type="ECO:0000256" key="2">
    <source>
        <dbReference type="ARBA" id="ARBA00006402"/>
    </source>
</evidence>
<evidence type="ECO:0000313" key="17">
    <source>
        <dbReference type="Proteomes" id="UP000480929"/>
    </source>
</evidence>
<dbReference type="PROSITE" id="PS50110">
    <property type="entry name" value="RESPONSE_REGULATORY"/>
    <property type="match status" value="2"/>
</dbReference>
<dbReference type="Gene3D" id="3.30.565.10">
    <property type="entry name" value="Histidine kinase-like ATPase, C-terminal domain"/>
    <property type="match status" value="1"/>
</dbReference>
<dbReference type="Gene3D" id="3.30.450.20">
    <property type="entry name" value="PAS domain"/>
    <property type="match status" value="1"/>
</dbReference>
<feature type="domain" description="Response regulatory" evidence="12">
    <location>
        <begin position="685"/>
        <end position="806"/>
    </location>
</feature>
<comment type="catalytic activity">
    <reaction evidence="1">
        <text>ATP + protein L-histidine = ADP + protein N-phospho-L-histidine.</text>
        <dbReference type="EC" id="2.7.13.3"/>
    </reaction>
</comment>
<gene>
    <name evidence="15" type="ORF">GKD88_02695</name>
    <name evidence="14" type="ORF">GKE08_02895</name>
</gene>
<comment type="similarity">
    <text evidence="2">In the N-terminal section; belongs to the phytochrome family.</text>
</comment>